<dbReference type="AlphaFoldDB" id="A0A6P8Q219"/>
<feature type="zinc finger region" description="C3H1-type" evidence="4">
    <location>
        <begin position="93"/>
        <end position="120"/>
    </location>
</feature>
<dbReference type="InterPro" id="IPR051712">
    <property type="entry name" value="ARTD-AVP"/>
</dbReference>
<dbReference type="RefSeq" id="XP_033781316.1">
    <property type="nucleotide sequence ID" value="XM_033925425.1"/>
</dbReference>
<evidence type="ECO:0000313" key="9">
    <source>
        <dbReference type="Proteomes" id="UP000515159"/>
    </source>
</evidence>
<name>A0A6P8Q219_GEOSA</name>
<reference evidence="10 11" key="1">
    <citation type="submission" date="2025-04" db="UniProtKB">
        <authorList>
            <consortium name="RefSeq"/>
        </authorList>
    </citation>
    <scope>IDENTIFICATION</scope>
</reference>
<feature type="region of interest" description="Disordered" evidence="5">
    <location>
        <begin position="1"/>
        <end position="43"/>
    </location>
</feature>
<keyword evidence="4" id="KW-0479">Metal-binding</keyword>
<evidence type="ECO:0000259" key="6">
    <source>
        <dbReference type="PROSITE" id="PS50103"/>
    </source>
</evidence>
<dbReference type="PROSITE" id="PS50918">
    <property type="entry name" value="WWE"/>
    <property type="match status" value="1"/>
</dbReference>
<dbReference type="PROSITE" id="PS50103">
    <property type="entry name" value="ZF_C3H1"/>
    <property type="match status" value="1"/>
</dbReference>
<dbReference type="CDD" id="cd01439">
    <property type="entry name" value="TCCD_inducible_PARP_like"/>
    <property type="match status" value="1"/>
</dbReference>
<dbReference type="GO" id="GO:0005634">
    <property type="term" value="C:nucleus"/>
    <property type="evidence" value="ECO:0007669"/>
    <property type="project" value="UniProtKB-SubCell"/>
</dbReference>
<dbReference type="InterPro" id="IPR012317">
    <property type="entry name" value="Poly(ADP-ribose)pol_cat_dom"/>
</dbReference>
<proteinExistence type="inferred from homology"/>
<evidence type="ECO:0000313" key="11">
    <source>
        <dbReference type="RefSeq" id="XP_033781317.1"/>
    </source>
</evidence>
<dbReference type="Proteomes" id="UP000515159">
    <property type="component" value="Chromosome 16"/>
</dbReference>
<keyword evidence="4" id="KW-0863">Zinc-finger</keyword>
<dbReference type="Gene3D" id="3.30.720.50">
    <property type="match status" value="1"/>
</dbReference>
<comment type="similarity">
    <text evidence="3">Belongs to the ARTD/PARP family.</text>
</comment>
<evidence type="ECO:0000256" key="3">
    <source>
        <dbReference type="ARBA" id="ARBA00024347"/>
    </source>
</evidence>
<dbReference type="GO" id="GO:0008270">
    <property type="term" value="F:zinc ion binding"/>
    <property type="evidence" value="ECO:0007669"/>
    <property type="project" value="UniProtKB-KW"/>
</dbReference>
<evidence type="ECO:0000259" key="8">
    <source>
        <dbReference type="PROSITE" id="PS51059"/>
    </source>
</evidence>
<evidence type="ECO:0000256" key="5">
    <source>
        <dbReference type="SAM" id="MobiDB-lite"/>
    </source>
</evidence>
<dbReference type="RefSeq" id="XP_033781317.1">
    <property type="nucleotide sequence ID" value="XM_033925426.1"/>
</dbReference>
<dbReference type="SUPFAM" id="SSF117839">
    <property type="entry name" value="WWE domain"/>
    <property type="match status" value="1"/>
</dbReference>
<evidence type="ECO:0000256" key="4">
    <source>
        <dbReference type="PROSITE-ProRule" id="PRU00723"/>
    </source>
</evidence>
<sequence>MSRPTKRRSDSHKCGQDPSAGGPLPSKKVARIPAGKASDPEPNKLMHSAALVMCTPRAQEAHSEQQERPKCAQQCWEVGGPSTHQSVFHTNPLDGIPICDNFLLGTCEKGSLCSLHHTLRPYHWQLREKATQQWMSLGGCAEEHLERRYCNLEDDATLTSSNGSSWVLNLDTLNLTSHWVYDKVRRLSNTSDPGVNPYFPTEWSVYWKDEKRWVKYEQTIALELEGAFQKGMWNHAFRLKDRLYNADLKRFTQTNIKTKYKRGLRHRPTFQWHMELVPYLRTISAGESVVHGICPPGAVPVASSEAAFARISSCFHQTLSRETSIVCAIYRLNNKRLLQKYRSQKTFMNQGLTVFERRQLEKKLYHGTDEQSVTPICQMNFDPRVSGTNGTCFGQGSYFACKASYSHRFTRCGHGGHRYMFLAKVLVGKAAPGISHYRRPPALGTPDGALYESCVDNLSNPQLFVVFDSCQCYPDFLICYKMLADPIIVDE</sequence>
<dbReference type="SUPFAM" id="SSF56399">
    <property type="entry name" value="ADP-ribosylation"/>
    <property type="match status" value="1"/>
</dbReference>
<evidence type="ECO:0000313" key="10">
    <source>
        <dbReference type="RefSeq" id="XP_033781316.1"/>
    </source>
</evidence>
<dbReference type="GO" id="GO:1990404">
    <property type="term" value="F:NAD+-protein mono-ADP-ribosyltransferase activity"/>
    <property type="evidence" value="ECO:0007669"/>
    <property type="project" value="TreeGrafter"/>
</dbReference>
<dbReference type="InterPro" id="IPR037197">
    <property type="entry name" value="WWE_dom_sf"/>
</dbReference>
<dbReference type="OrthoDB" id="6133115at2759"/>
<dbReference type="KEGG" id="gsh:117350802"/>
<gene>
    <name evidence="10 11" type="primary">LOC117350802</name>
</gene>
<dbReference type="GO" id="GO:0003950">
    <property type="term" value="F:NAD+ poly-ADP-ribosyltransferase activity"/>
    <property type="evidence" value="ECO:0007669"/>
    <property type="project" value="InterPro"/>
</dbReference>
<protein>
    <submittedName>
        <fullName evidence="10 11">Protein mono-ADP-ribosyltransferase TIPARP-like isoform X1</fullName>
    </submittedName>
</protein>
<dbReference type="InterPro" id="IPR000571">
    <property type="entry name" value="Znf_CCCH"/>
</dbReference>
<evidence type="ECO:0000259" key="7">
    <source>
        <dbReference type="PROSITE" id="PS50918"/>
    </source>
</evidence>
<keyword evidence="4" id="KW-0862">Zinc</keyword>
<evidence type="ECO:0000256" key="2">
    <source>
        <dbReference type="ARBA" id="ARBA00023242"/>
    </source>
</evidence>
<dbReference type="Pfam" id="PF00644">
    <property type="entry name" value="PARP"/>
    <property type="match status" value="1"/>
</dbReference>
<feature type="domain" description="PARP catalytic" evidence="8">
    <location>
        <begin position="281"/>
        <end position="491"/>
    </location>
</feature>
<dbReference type="PANTHER" id="PTHR45740:SF6">
    <property type="entry name" value="PROTEIN MONO-ADP-RIBOSYLTRANSFERASE PARP12"/>
    <property type="match status" value="1"/>
</dbReference>
<evidence type="ECO:0000256" key="1">
    <source>
        <dbReference type="ARBA" id="ARBA00004123"/>
    </source>
</evidence>
<keyword evidence="9" id="KW-1185">Reference proteome</keyword>
<dbReference type="Pfam" id="PF02825">
    <property type="entry name" value="WWE"/>
    <property type="match status" value="1"/>
</dbReference>
<dbReference type="GeneID" id="117350802"/>
<dbReference type="PANTHER" id="PTHR45740">
    <property type="entry name" value="POLY [ADP-RIBOSE] POLYMERASE"/>
    <property type="match status" value="1"/>
</dbReference>
<dbReference type="Gene3D" id="3.90.228.10">
    <property type="match status" value="1"/>
</dbReference>
<feature type="domain" description="C3H1-type" evidence="6">
    <location>
        <begin position="93"/>
        <end position="120"/>
    </location>
</feature>
<accession>A0A6P8Q219</accession>
<comment type="subcellular location">
    <subcellularLocation>
        <location evidence="1">Nucleus</location>
    </subcellularLocation>
</comment>
<organism evidence="9 10">
    <name type="scientific">Geotrypetes seraphini</name>
    <name type="common">Gaboon caecilian</name>
    <name type="synonym">Caecilia seraphini</name>
    <dbReference type="NCBI Taxonomy" id="260995"/>
    <lineage>
        <taxon>Eukaryota</taxon>
        <taxon>Metazoa</taxon>
        <taxon>Chordata</taxon>
        <taxon>Craniata</taxon>
        <taxon>Vertebrata</taxon>
        <taxon>Euteleostomi</taxon>
        <taxon>Amphibia</taxon>
        <taxon>Gymnophiona</taxon>
        <taxon>Geotrypetes</taxon>
    </lineage>
</organism>
<dbReference type="PROSITE" id="PS51059">
    <property type="entry name" value="PARP_CATALYTIC"/>
    <property type="match status" value="1"/>
</dbReference>
<feature type="domain" description="WWE" evidence="7">
    <location>
        <begin position="189"/>
        <end position="266"/>
    </location>
</feature>
<dbReference type="InterPro" id="IPR004170">
    <property type="entry name" value="WWE_dom"/>
</dbReference>
<keyword evidence="2" id="KW-0539">Nucleus</keyword>